<evidence type="ECO:0000313" key="2">
    <source>
        <dbReference type="Proteomes" id="UP000326396"/>
    </source>
</evidence>
<dbReference type="OrthoDB" id="1357022at2759"/>
<sequence length="134" mass="15191">MFEPNEMKVGDHVTTTVTNNYFSPGHIILECGIGLVYDDDDGNTGEEEDVLSYYKSWNHIIGGDLSPFQTTTGEYILDHNHFCRFSNETFGSYRPFISDGTKFKGSDMQSHLLETYNKYNNHIKVKSACYGALP</sequence>
<reference evidence="1 2" key="1">
    <citation type="submission" date="2019-05" db="EMBL/GenBank/DDBJ databases">
        <title>Mikania micrantha, genome provides insights into the molecular mechanism of rapid growth.</title>
        <authorList>
            <person name="Liu B."/>
        </authorList>
    </citation>
    <scope>NUCLEOTIDE SEQUENCE [LARGE SCALE GENOMIC DNA]</scope>
    <source>
        <strain evidence="1">NLD-2019</strain>
        <tissue evidence="1">Leaf</tissue>
    </source>
</reference>
<organism evidence="1 2">
    <name type="scientific">Mikania micrantha</name>
    <name type="common">bitter vine</name>
    <dbReference type="NCBI Taxonomy" id="192012"/>
    <lineage>
        <taxon>Eukaryota</taxon>
        <taxon>Viridiplantae</taxon>
        <taxon>Streptophyta</taxon>
        <taxon>Embryophyta</taxon>
        <taxon>Tracheophyta</taxon>
        <taxon>Spermatophyta</taxon>
        <taxon>Magnoliopsida</taxon>
        <taxon>eudicotyledons</taxon>
        <taxon>Gunneridae</taxon>
        <taxon>Pentapetalae</taxon>
        <taxon>asterids</taxon>
        <taxon>campanulids</taxon>
        <taxon>Asterales</taxon>
        <taxon>Asteraceae</taxon>
        <taxon>Asteroideae</taxon>
        <taxon>Heliantheae alliance</taxon>
        <taxon>Eupatorieae</taxon>
        <taxon>Mikania</taxon>
    </lineage>
</organism>
<keyword evidence="2" id="KW-1185">Reference proteome</keyword>
<dbReference type="Proteomes" id="UP000326396">
    <property type="component" value="Linkage Group LG15"/>
</dbReference>
<proteinExistence type="predicted"/>
<comment type="caution">
    <text evidence="1">The sequence shown here is derived from an EMBL/GenBank/DDBJ whole genome shotgun (WGS) entry which is preliminary data.</text>
</comment>
<gene>
    <name evidence="1" type="ORF">E3N88_13826</name>
</gene>
<accession>A0A5N6P2B4</accession>
<name>A0A5N6P2B4_9ASTR</name>
<evidence type="ECO:0000313" key="1">
    <source>
        <dbReference type="EMBL" id="KAD5802466.1"/>
    </source>
</evidence>
<protein>
    <submittedName>
        <fullName evidence="1">Uncharacterized protein</fullName>
    </submittedName>
</protein>
<dbReference type="EMBL" id="SZYD01000007">
    <property type="protein sequence ID" value="KAD5802466.1"/>
    <property type="molecule type" value="Genomic_DNA"/>
</dbReference>
<dbReference type="AlphaFoldDB" id="A0A5N6P2B4"/>